<comment type="caution">
    <text evidence="1">The sequence shown here is derived from an EMBL/GenBank/DDBJ whole genome shotgun (WGS) entry which is preliminary data.</text>
</comment>
<proteinExistence type="predicted"/>
<evidence type="ECO:0000313" key="2">
    <source>
        <dbReference type="Proteomes" id="UP001415857"/>
    </source>
</evidence>
<keyword evidence="2" id="KW-1185">Reference proteome</keyword>
<organism evidence="1 2">
    <name type="scientific">Liquidambar formosana</name>
    <name type="common">Formosan gum</name>
    <dbReference type="NCBI Taxonomy" id="63359"/>
    <lineage>
        <taxon>Eukaryota</taxon>
        <taxon>Viridiplantae</taxon>
        <taxon>Streptophyta</taxon>
        <taxon>Embryophyta</taxon>
        <taxon>Tracheophyta</taxon>
        <taxon>Spermatophyta</taxon>
        <taxon>Magnoliopsida</taxon>
        <taxon>eudicotyledons</taxon>
        <taxon>Gunneridae</taxon>
        <taxon>Pentapetalae</taxon>
        <taxon>Saxifragales</taxon>
        <taxon>Altingiaceae</taxon>
        <taxon>Liquidambar</taxon>
    </lineage>
</organism>
<sequence>MAALCRSIELRPDRLMILELKRPPDEDRQPLVLGHEGTRVGSLKQQAAKNIEEEIKRIEGVWK</sequence>
<protein>
    <submittedName>
        <fullName evidence="1">Uncharacterized protein</fullName>
    </submittedName>
</protein>
<dbReference type="AlphaFoldDB" id="A0AAP0WN71"/>
<dbReference type="EMBL" id="JBBPBK010000012">
    <property type="protein sequence ID" value="KAK9274208.1"/>
    <property type="molecule type" value="Genomic_DNA"/>
</dbReference>
<name>A0AAP0WN71_LIQFO</name>
<dbReference type="Proteomes" id="UP001415857">
    <property type="component" value="Unassembled WGS sequence"/>
</dbReference>
<reference evidence="1 2" key="1">
    <citation type="journal article" date="2024" name="Plant J.">
        <title>Genome sequences and population genomics reveal climatic adaptation and genomic divergence between two closely related sweetgum species.</title>
        <authorList>
            <person name="Xu W.Q."/>
            <person name="Ren C.Q."/>
            <person name="Zhang X.Y."/>
            <person name="Comes H.P."/>
            <person name="Liu X.H."/>
            <person name="Li Y.G."/>
            <person name="Kettle C.J."/>
            <person name="Jalonen R."/>
            <person name="Gaisberger H."/>
            <person name="Ma Y.Z."/>
            <person name="Qiu Y.X."/>
        </authorList>
    </citation>
    <scope>NUCLEOTIDE SEQUENCE [LARGE SCALE GENOMIC DNA]</scope>
    <source>
        <strain evidence="1">Hangzhou</strain>
    </source>
</reference>
<evidence type="ECO:0000313" key="1">
    <source>
        <dbReference type="EMBL" id="KAK9274208.1"/>
    </source>
</evidence>
<accession>A0AAP0WN71</accession>
<gene>
    <name evidence="1" type="ORF">L1049_019022</name>
</gene>